<sequence length="245" mass="27642">MSKSIQINGMWSKLSHTLEKHKNTCKELAIINHRLVKQIQYYETKATHLAMFYVIFLLIIFLSNSKPSPVQCKNWWKPFSLSILVALTFGANFISTLLKSIHIKNALDMNWIDQGLSIQKMANLERAAKIEAEFMDHQRSSNPVIKVETHSASSDADTLDQKENYVQLHHVKSHAAYSYTDTDGESSASTIGDLPRTYSTLQQQNVDRISVFQQYAKAGTTVSFLLAYTVLVLYGCRSSVCDGNA</sequence>
<dbReference type="AlphaFoldDB" id="A0A6N2BFP8"/>
<gene>
    <name evidence="2" type="ORF">EJD97_012450</name>
</gene>
<dbReference type="EMBL" id="RXGB01003177">
    <property type="protein sequence ID" value="TMW92878.1"/>
    <property type="molecule type" value="Genomic_DNA"/>
</dbReference>
<accession>A0A6N2BFP8</accession>
<dbReference type="PANTHER" id="PTHR33287:SF8">
    <property type="entry name" value="TRANSMEMBRANE PROTEIN 188"/>
    <property type="match status" value="1"/>
</dbReference>
<keyword evidence="1" id="KW-0812">Transmembrane</keyword>
<evidence type="ECO:0000313" key="2">
    <source>
        <dbReference type="EMBL" id="TMW92878.1"/>
    </source>
</evidence>
<comment type="caution">
    <text evidence="2">The sequence shown here is derived from an EMBL/GenBank/DDBJ whole genome shotgun (WGS) entry which is preliminary data.</text>
</comment>
<feature type="transmembrane region" description="Helical" evidence="1">
    <location>
        <begin position="46"/>
        <end position="63"/>
    </location>
</feature>
<name>A0A6N2BFP8_SOLCI</name>
<dbReference type="PANTHER" id="PTHR33287">
    <property type="entry name" value="OS03G0453550 PROTEIN"/>
    <property type="match status" value="1"/>
</dbReference>
<feature type="transmembrane region" description="Helical" evidence="1">
    <location>
        <begin position="75"/>
        <end position="94"/>
    </location>
</feature>
<organism evidence="2">
    <name type="scientific">Solanum chilense</name>
    <name type="common">Tomato</name>
    <name type="synonym">Lycopersicon chilense</name>
    <dbReference type="NCBI Taxonomy" id="4083"/>
    <lineage>
        <taxon>Eukaryota</taxon>
        <taxon>Viridiplantae</taxon>
        <taxon>Streptophyta</taxon>
        <taxon>Embryophyta</taxon>
        <taxon>Tracheophyta</taxon>
        <taxon>Spermatophyta</taxon>
        <taxon>Magnoliopsida</taxon>
        <taxon>eudicotyledons</taxon>
        <taxon>Gunneridae</taxon>
        <taxon>Pentapetalae</taxon>
        <taxon>asterids</taxon>
        <taxon>lamiids</taxon>
        <taxon>Solanales</taxon>
        <taxon>Solanaceae</taxon>
        <taxon>Solanoideae</taxon>
        <taxon>Solaneae</taxon>
        <taxon>Solanum</taxon>
        <taxon>Solanum subgen. Lycopersicon</taxon>
    </lineage>
</organism>
<reference evidence="2" key="1">
    <citation type="submission" date="2019-05" db="EMBL/GenBank/DDBJ databases">
        <title>The de novo reference genome and transcriptome assemblies of the wild tomato species Solanum chilense.</title>
        <authorList>
            <person name="Stam R."/>
            <person name="Nosenko T."/>
            <person name="Hoerger A.C."/>
            <person name="Stephan W."/>
            <person name="Seidel M.A."/>
            <person name="Kuhn J.M.M."/>
            <person name="Haberer G."/>
            <person name="Tellier A."/>
        </authorList>
    </citation>
    <scope>NUCLEOTIDE SEQUENCE</scope>
    <source>
        <tissue evidence="2">Mature leaves</tissue>
    </source>
</reference>
<keyword evidence="1" id="KW-0472">Membrane</keyword>
<evidence type="ECO:0000256" key="1">
    <source>
        <dbReference type="SAM" id="Phobius"/>
    </source>
</evidence>
<proteinExistence type="predicted"/>
<keyword evidence="1" id="KW-1133">Transmembrane helix</keyword>
<protein>
    <submittedName>
        <fullName evidence="2">Uncharacterized protein</fullName>
    </submittedName>
</protein>